<keyword evidence="4" id="KW-0472">Membrane</keyword>
<keyword evidence="4" id="KW-0812">Transmembrane</keyword>
<feature type="domain" description="Chemokine interleukin-8-like" evidence="5">
    <location>
        <begin position="61"/>
        <end position="121"/>
    </location>
</feature>
<keyword evidence="3" id="KW-0732">Signal</keyword>
<keyword evidence="1" id="KW-0145">Chemotaxis</keyword>
<keyword evidence="4" id="KW-1133">Transmembrane helix</keyword>
<evidence type="ECO:0000256" key="1">
    <source>
        <dbReference type="ARBA" id="ARBA00022500"/>
    </source>
</evidence>
<evidence type="ECO:0000256" key="3">
    <source>
        <dbReference type="ARBA" id="ARBA00022729"/>
    </source>
</evidence>
<dbReference type="GO" id="GO:0030335">
    <property type="term" value="P:positive regulation of cell migration"/>
    <property type="evidence" value="ECO:0007669"/>
    <property type="project" value="TreeGrafter"/>
</dbReference>
<dbReference type="SUPFAM" id="SSF54117">
    <property type="entry name" value="Interleukin 8-like chemokines"/>
    <property type="match status" value="1"/>
</dbReference>
<dbReference type="GO" id="GO:0006954">
    <property type="term" value="P:inflammatory response"/>
    <property type="evidence" value="ECO:0007669"/>
    <property type="project" value="TreeGrafter"/>
</dbReference>
<dbReference type="GO" id="GO:0061844">
    <property type="term" value="P:antimicrobial humoral immune response mediated by antimicrobial peptide"/>
    <property type="evidence" value="ECO:0007669"/>
    <property type="project" value="TreeGrafter"/>
</dbReference>
<proteinExistence type="predicted"/>
<dbReference type="GO" id="GO:0048020">
    <property type="term" value="F:CCR chemokine receptor binding"/>
    <property type="evidence" value="ECO:0007669"/>
    <property type="project" value="TreeGrafter"/>
</dbReference>
<gene>
    <name evidence="6" type="ORF">KIL84_000123</name>
</gene>
<dbReference type="Gene3D" id="2.40.50.40">
    <property type="match status" value="1"/>
</dbReference>
<comment type="caution">
    <text evidence="6">The sequence shown here is derived from an EMBL/GenBank/DDBJ whole genome shotgun (WGS) entry which is preliminary data.</text>
</comment>
<evidence type="ECO:0000256" key="2">
    <source>
        <dbReference type="ARBA" id="ARBA00022514"/>
    </source>
</evidence>
<evidence type="ECO:0000313" key="6">
    <source>
        <dbReference type="EMBL" id="KAH1178792.1"/>
    </source>
</evidence>
<dbReference type="Pfam" id="PF00048">
    <property type="entry name" value="IL8"/>
    <property type="match status" value="1"/>
</dbReference>
<sequence>MANEGEARPFSATPTCQNLPAAGARAETPRLEMKVASLALVTLLLAALWMEAHSFSFDRKRNTCCYASNFVRKPISPQLIQSDRPTDRRCSRQAVIVVLQRGTEVCVDPSAEWFKTYKENQKNSLKKLGLWV</sequence>
<keyword evidence="7" id="KW-1185">Reference proteome</keyword>
<dbReference type="GO" id="GO:0005615">
    <property type="term" value="C:extracellular space"/>
    <property type="evidence" value="ECO:0007669"/>
    <property type="project" value="UniProtKB-KW"/>
</dbReference>
<evidence type="ECO:0000313" key="7">
    <source>
        <dbReference type="Proteomes" id="UP000827986"/>
    </source>
</evidence>
<dbReference type="PANTHER" id="PTHR12015">
    <property type="entry name" value="SMALL INDUCIBLE CYTOKINE A"/>
    <property type="match status" value="1"/>
</dbReference>
<dbReference type="EMBL" id="JAHDVG010000473">
    <property type="protein sequence ID" value="KAH1178792.1"/>
    <property type="molecule type" value="Genomic_DNA"/>
</dbReference>
<dbReference type="SMART" id="SM00199">
    <property type="entry name" value="SCY"/>
    <property type="match status" value="1"/>
</dbReference>
<dbReference type="InterPro" id="IPR036048">
    <property type="entry name" value="Interleukin_8-like_sf"/>
</dbReference>
<reference evidence="6" key="1">
    <citation type="submission" date="2021-09" db="EMBL/GenBank/DDBJ databases">
        <title>The genome of Mauremys mutica provides insights into the evolution of semi-aquatic lifestyle.</title>
        <authorList>
            <person name="Gong S."/>
            <person name="Gao Y."/>
        </authorList>
    </citation>
    <scope>NUCLEOTIDE SEQUENCE</scope>
    <source>
        <strain evidence="6">MM-2020</strain>
        <tissue evidence="6">Muscle</tissue>
    </source>
</reference>
<dbReference type="AlphaFoldDB" id="A0A9D3XF87"/>
<name>A0A9D3XF87_9SAUR</name>
<dbReference type="GO" id="GO:0048245">
    <property type="term" value="P:eosinophil chemotaxis"/>
    <property type="evidence" value="ECO:0007669"/>
    <property type="project" value="TreeGrafter"/>
</dbReference>
<evidence type="ECO:0000259" key="5">
    <source>
        <dbReference type="SMART" id="SM00199"/>
    </source>
</evidence>
<evidence type="ECO:0000256" key="4">
    <source>
        <dbReference type="SAM" id="Phobius"/>
    </source>
</evidence>
<dbReference type="Proteomes" id="UP000827986">
    <property type="component" value="Unassembled WGS sequence"/>
</dbReference>
<keyword evidence="2" id="KW-0202">Cytokine</keyword>
<organism evidence="6 7">
    <name type="scientific">Mauremys mutica</name>
    <name type="common">yellowpond turtle</name>
    <dbReference type="NCBI Taxonomy" id="74926"/>
    <lineage>
        <taxon>Eukaryota</taxon>
        <taxon>Metazoa</taxon>
        <taxon>Chordata</taxon>
        <taxon>Craniata</taxon>
        <taxon>Vertebrata</taxon>
        <taxon>Euteleostomi</taxon>
        <taxon>Archelosauria</taxon>
        <taxon>Testudinata</taxon>
        <taxon>Testudines</taxon>
        <taxon>Cryptodira</taxon>
        <taxon>Durocryptodira</taxon>
        <taxon>Testudinoidea</taxon>
        <taxon>Geoemydidae</taxon>
        <taxon>Geoemydinae</taxon>
        <taxon>Mauremys</taxon>
    </lineage>
</organism>
<accession>A0A9D3XF87</accession>
<dbReference type="GO" id="GO:0008009">
    <property type="term" value="F:chemokine activity"/>
    <property type="evidence" value="ECO:0007669"/>
    <property type="project" value="InterPro"/>
</dbReference>
<dbReference type="GO" id="GO:0070098">
    <property type="term" value="P:chemokine-mediated signaling pathway"/>
    <property type="evidence" value="ECO:0007669"/>
    <property type="project" value="TreeGrafter"/>
</dbReference>
<dbReference type="InterPro" id="IPR001811">
    <property type="entry name" value="Chemokine_IL8-like_dom"/>
</dbReference>
<feature type="transmembrane region" description="Helical" evidence="4">
    <location>
        <begin position="35"/>
        <end position="52"/>
    </location>
</feature>
<dbReference type="PANTHER" id="PTHR12015:SF103">
    <property type="entry name" value="C-C MOTIF CHEMOKINE 4-RELATED"/>
    <property type="match status" value="1"/>
</dbReference>
<protein>
    <recommendedName>
        <fullName evidence="5">Chemokine interleukin-8-like domain-containing protein</fullName>
    </recommendedName>
</protein>
<dbReference type="InterPro" id="IPR039809">
    <property type="entry name" value="Chemokine_b/g/d"/>
</dbReference>